<dbReference type="InterPro" id="IPR024088">
    <property type="entry name" value="Tyr-tRNA-ligase_bac-type"/>
</dbReference>
<keyword evidence="6 10" id="KW-0030">Aminoacyl-tRNA synthetase</keyword>
<dbReference type="PROSITE" id="PS50889">
    <property type="entry name" value="S4"/>
    <property type="match status" value="1"/>
</dbReference>
<dbReference type="PANTHER" id="PTHR11766">
    <property type="entry name" value="TYROSYL-TRNA SYNTHETASE"/>
    <property type="match status" value="1"/>
</dbReference>
<dbReference type="Pfam" id="PF00579">
    <property type="entry name" value="tRNA-synt_1b"/>
    <property type="match status" value="1"/>
</dbReference>
<dbReference type="GO" id="GO:0005739">
    <property type="term" value="C:mitochondrion"/>
    <property type="evidence" value="ECO:0007669"/>
    <property type="project" value="TreeGrafter"/>
</dbReference>
<keyword evidence="9" id="KW-0694">RNA-binding</keyword>
<organism evidence="12 13">
    <name type="scientific">Plasmodium coatneyi</name>
    <dbReference type="NCBI Taxonomy" id="208452"/>
    <lineage>
        <taxon>Eukaryota</taxon>
        <taxon>Sar</taxon>
        <taxon>Alveolata</taxon>
        <taxon>Apicomplexa</taxon>
        <taxon>Aconoidasida</taxon>
        <taxon>Haemosporida</taxon>
        <taxon>Plasmodiidae</taxon>
        <taxon>Plasmodium</taxon>
    </lineage>
</organism>
<dbReference type="VEuPathDB" id="PlasmoDB:PCOAH_00024930"/>
<dbReference type="Proteomes" id="UP000092716">
    <property type="component" value="Chromosome 9"/>
</dbReference>
<dbReference type="PANTHER" id="PTHR11766:SF0">
    <property type="entry name" value="TYROSINE--TRNA LIGASE, MITOCHONDRIAL"/>
    <property type="match status" value="1"/>
</dbReference>
<dbReference type="SUPFAM" id="SSF52374">
    <property type="entry name" value="Nucleotidylyl transferase"/>
    <property type="match status" value="1"/>
</dbReference>
<dbReference type="Gene3D" id="1.10.240.10">
    <property type="entry name" value="Tyrosyl-Transfer RNA Synthetase"/>
    <property type="match status" value="1"/>
</dbReference>
<evidence type="ECO:0000313" key="12">
    <source>
        <dbReference type="EMBL" id="ANQ08272.1"/>
    </source>
</evidence>
<evidence type="ECO:0000256" key="10">
    <source>
        <dbReference type="RuleBase" id="RU361234"/>
    </source>
</evidence>
<dbReference type="GO" id="GO:0006437">
    <property type="term" value="P:tyrosyl-tRNA aminoacylation"/>
    <property type="evidence" value="ECO:0007669"/>
    <property type="project" value="InterPro"/>
</dbReference>
<dbReference type="GO" id="GO:0003723">
    <property type="term" value="F:RNA binding"/>
    <property type="evidence" value="ECO:0007669"/>
    <property type="project" value="UniProtKB-KW"/>
</dbReference>
<dbReference type="PRINTS" id="PR01040">
    <property type="entry name" value="TRNASYNTHTYR"/>
</dbReference>
<dbReference type="Gene3D" id="3.40.50.620">
    <property type="entry name" value="HUPs"/>
    <property type="match status" value="1"/>
</dbReference>
<protein>
    <recommendedName>
        <fullName evidence="1 10">Tyrosine--tRNA ligase</fullName>
        <ecNumber evidence="1 10">6.1.1.1</ecNumber>
    </recommendedName>
    <alternativeName>
        <fullName evidence="7 10">Tyrosyl-tRNA synthetase</fullName>
    </alternativeName>
</protein>
<evidence type="ECO:0000256" key="3">
    <source>
        <dbReference type="ARBA" id="ARBA00022741"/>
    </source>
</evidence>
<evidence type="ECO:0000256" key="6">
    <source>
        <dbReference type="ARBA" id="ARBA00023146"/>
    </source>
</evidence>
<dbReference type="GO" id="GO:0005524">
    <property type="term" value="F:ATP binding"/>
    <property type="evidence" value="ECO:0007669"/>
    <property type="project" value="UniProtKB-KW"/>
</dbReference>
<feature type="chain" id="PRO_5008521432" description="Tyrosine--tRNA ligase" evidence="11">
    <location>
        <begin position="21"/>
        <end position="534"/>
    </location>
</feature>
<dbReference type="InterPro" id="IPR002305">
    <property type="entry name" value="aa-tRNA-synth_Ic"/>
</dbReference>
<evidence type="ECO:0000256" key="1">
    <source>
        <dbReference type="ARBA" id="ARBA00013160"/>
    </source>
</evidence>
<sequence length="534" mass="61230">MVGSSLYLLLLLTHVVQIQCYKFQPHKSLISGKPPLGDSQTEKHEIKSKALKKLFERKLIHYVSDVKGVDAILYNNETEPKREKRKAVYLGIDVNCKYLHLGNLVQLITLDILRNHNTDVVVLLGGSTTKIGDPSFQQAERRRPIEEEICHNEESIRRSIIRLLLRGEAPNIGTSPGGTSNMGTSPLEEFSIHPPDRGSLTIVNNRQWYSQMDLTDFLTHGQHFSLHKILKKECFKDKLKGNNLTLKDLNYLILQSYDFVHLFRKYRCFIQIGGSDQWGNIQSGIELCQHMHNTQLYGLTTNLLLHKNNTKYSKSQFEQNRKIPIWIDKEYTPPFLFWNFLRNIDDQQVHSYVSMLTDLDVQKGDPPSGVTSGGGDDHVDDHVDDHGDDHVDNHDDALINRAKEKLADYVTTFIYGAETVHTIHTLSRLLKEDEFAVIDRVDQLKVFPFILISKNELQKNDISIVHILRKFEVASTNKEAKEKVAQRCIYLNKQLIDNAKYKLSLPSSFVKAKDGNYYAILGLGKKTYYSIIVQ</sequence>
<dbReference type="Gene3D" id="3.10.290.10">
    <property type="entry name" value="RNA-binding S4 domain"/>
    <property type="match status" value="1"/>
</dbReference>
<keyword evidence="2 10" id="KW-0436">Ligase</keyword>
<dbReference type="InterPro" id="IPR002307">
    <property type="entry name" value="Tyr-tRNA-ligase"/>
</dbReference>
<keyword evidence="3 10" id="KW-0547">Nucleotide-binding</keyword>
<name>A0A1B1DZR6_9APIC</name>
<reference evidence="13" key="1">
    <citation type="submission" date="2016-06" db="EMBL/GenBank/DDBJ databases">
        <title>First high quality genome sequence of Plasmodium coatneyi using continuous long reads from single molecule, real-time sequencing.</title>
        <authorList>
            <person name="Chien J.-T."/>
            <person name="Pakala S.B."/>
            <person name="Geraldo J.A."/>
            <person name="Lapp S.A."/>
            <person name="Barnwell J.W."/>
            <person name="Kissinger J.C."/>
            <person name="Galinski M.R."/>
            <person name="Humphrey J.C."/>
        </authorList>
    </citation>
    <scope>NUCLEOTIDE SEQUENCE [LARGE SCALE GENOMIC DNA]</scope>
    <source>
        <strain evidence="13">Hackeri</strain>
    </source>
</reference>
<dbReference type="RefSeq" id="XP_019914967.1">
    <property type="nucleotide sequence ID" value="XM_020059298.1"/>
</dbReference>
<dbReference type="InterPro" id="IPR036986">
    <property type="entry name" value="S4_RNA-bd_sf"/>
</dbReference>
<evidence type="ECO:0000313" key="13">
    <source>
        <dbReference type="Proteomes" id="UP000092716"/>
    </source>
</evidence>
<dbReference type="GeneID" id="30909221"/>
<comment type="catalytic activity">
    <reaction evidence="8 10">
        <text>tRNA(Tyr) + L-tyrosine + ATP = L-tyrosyl-tRNA(Tyr) + AMP + diphosphate + H(+)</text>
        <dbReference type="Rhea" id="RHEA:10220"/>
        <dbReference type="Rhea" id="RHEA-COMP:9706"/>
        <dbReference type="Rhea" id="RHEA-COMP:9707"/>
        <dbReference type="ChEBI" id="CHEBI:15378"/>
        <dbReference type="ChEBI" id="CHEBI:30616"/>
        <dbReference type="ChEBI" id="CHEBI:33019"/>
        <dbReference type="ChEBI" id="CHEBI:58315"/>
        <dbReference type="ChEBI" id="CHEBI:78442"/>
        <dbReference type="ChEBI" id="CHEBI:78536"/>
        <dbReference type="ChEBI" id="CHEBI:456215"/>
        <dbReference type="EC" id="6.1.1.1"/>
    </reaction>
</comment>
<dbReference type="KEGG" id="pcot:PCOAH_00024930"/>
<evidence type="ECO:0000256" key="4">
    <source>
        <dbReference type="ARBA" id="ARBA00022840"/>
    </source>
</evidence>
<gene>
    <name evidence="12" type="ORF">PCOAH_00024930</name>
</gene>
<dbReference type="SUPFAM" id="SSF55174">
    <property type="entry name" value="Alpha-L RNA-binding motif"/>
    <property type="match status" value="1"/>
</dbReference>
<dbReference type="GO" id="GO:0004831">
    <property type="term" value="F:tyrosine-tRNA ligase activity"/>
    <property type="evidence" value="ECO:0007669"/>
    <property type="project" value="UniProtKB-EC"/>
</dbReference>
<evidence type="ECO:0000256" key="2">
    <source>
        <dbReference type="ARBA" id="ARBA00022598"/>
    </source>
</evidence>
<feature type="signal peptide" evidence="11">
    <location>
        <begin position="1"/>
        <end position="20"/>
    </location>
</feature>
<dbReference type="NCBIfam" id="TIGR00234">
    <property type="entry name" value="tyrS"/>
    <property type="match status" value="1"/>
</dbReference>
<dbReference type="OrthoDB" id="337870at2759"/>
<evidence type="ECO:0000256" key="5">
    <source>
        <dbReference type="ARBA" id="ARBA00022917"/>
    </source>
</evidence>
<dbReference type="EC" id="6.1.1.1" evidence="1 10"/>
<keyword evidence="13" id="KW-1185">Reference proteome</keyword>
<dbReference type="AlphaFoldDB" id="A0A1B1DZR6"/>
<evidence type="ECO:0000256" key="9">
    <source>
        <dbReference type="PROSITE-ProRule" id="PRU00182"/>
    </source>
</evidence>
<keyword evidence="5 10" id="KW-0648">Protein biosynthesis</keyword>
<comment type="similarity">
    <text evidence="10">Belongs to the class-I aminoacyl-tRNA synthetase family.</text>
</comment>
<evidence type="ECO:0000256" key="8">
    <source>
        <dbReference type="ARBA" id="ARBA00048248"/>
    </source>
</evidence>
<accession>A0A1B1DZR6</accession>
<evidence type="ECO:0000256" key="7">
    <source>
        <dbReference type="ARBA" id="ARBA00033323"/>
    </source>
</evidence>
<dbReference type="InterPro" id="IPR014729">
    <property type="entry name" value="Rossmann-like_a/b/a_fold"/>
</dbReference>
<evidence type="ECO:0000256" key="11">
    <source>
        <dbReference type="SAM" id="SignalP"/>
    </source>
</evidence>
<proteinExistence type="inferred from homology"/>
<keyword evidence="4 10" id="KW-0067">ATP-binding</keyword>
<dbReference type="EMBL" id="CP016247">
    <property type="protein sequence ID" value="ANQ08272.1"/>
    <property type="molecule type" value="Genomic_DNA"/>
</dbReference>
<keyword evidence="11" id="KW-0732">Signal</keyword>
<dbReference type="GO" id="GO:0005829">
    <property type="term" value="C:cytosol"/>
    <property type="evidence" value="ECO:0007669"/>
    <property type="project" value="TreeGrafter"/>
</dbReference>